<evidence type="ECO:0000256" key="3">
    <source>
        <dbReference type="ARBA" id="ARBA00004406"/>
    </source>
</evidence>
<dbReference type="InterPro" id="IPR050476">
    <property type="entry name" value="Insect_CytP450_Detox"/>
</dbReference>
<feature type="binding site" description="axial binding residue" evidence="13">
    <location>
        <position position="461"/>
    </location>
    <ligand>
        <name>heme</name>
        <dbReference type="ChEBI" id="CHEBI:30413"/>
    </ligand>
    <ligandPart>
        <name>Fe</name>
        <dbReference type="ChEBI" id="CHEBI:18248"/>
    </ligandPart>
</feature>
<dbReference type="InterPro" id="IPR036396">
    <property type="entry name" value="Cyt_P450_sf"/>
</dbReference>
<reference evidence="16" key="2">
    <citation type="submission" date="2022-10" db="EMBL/GenBank/DDBJ databases">
        <authorList>
            <consortium name="ENA_rothamsted_submissions"/>
            <consortium name="culmorum"/>
            <person name="King R."/>
        </authorList>
    </citation>
    <scope>NUCLEOTIDE SEQUENCE</scope>
</reference>
<keyword evidence="12 15" id="KW-0472">Membrane</keyword>
<organism evidence="16 17">
    <name type="scientific">Chironomus riparius</name>
    <dbReference type="NCBI Taxonomy" id="315576"/>
    <lineage>
        <taxon>Eukaryota</taxon>
        <taxon>Metazoa</taxon>
        <taxon>Ecdysozoa</taxon>
        <taxon>Arthropoda</taxon>
        <taxon>Hexapoda</taxon>
        <taxon>Insecta</taxon>
        <taxon>Pterygota</taxon>
        <taxon>Neoptera</taxon>
        <taxon>Endopterygota</taxon>
        <taxon>Diptera</taxon>
        <taxon>Nematocera</taxon>
        <taxon>Chironomoidea</taxon>
        <taxon>Chironomidae</taxon>
        <taxon>Chironominae</taxon>
        <taxon>Chironomus</taxon>
    </lineage>
</organism>
<evidence type="ECO:0008006" key="18">
    <source>
        <dbReference type="Google" id="ProtNLM"/>
    </source>
</evidence>
<evidence type="ECO:0000256" key="9">
    <source>
        <dbReference type="ARBA" id="ARBA00023002"/>
    </source>
</evidence>
<dbReference type="OrthoDB" id="2789670at2759"/>
<dbReference type="AlphaFoldDB" id="A0A9N9WQ60"/>
<dbReference type="CDD" id="cd11056">
    <property type="entry name" value="CYP6-like"/>
    <property type="match status" value="1"/>
</dbReference>
<dbReference type="EMBL" id="OU895878">
    <property type="protein sequence ID" value="CAG9801978.1"/>
    <property type="molecule type" value="Genomic_DNA"/>
</dbReference>
<dbReference type="PANTHER" id="PTHR24292:SF100">
    <property type="entry name" value="CYTOCHROME P450 6A16, ISOFORM B-RELATED"/>
    <property type="match status" value="1"/>
</dbReference>
<keyword evidence="6 13" id="KW-0479">Metal-binding</keyword>
<evidence type="ECO:0000256" key="15">
    <source>
        <dbReference type="SAM" id="Phobius"/>
    </source>
</evidence>
<keyword evidence="15" id="KW-1133">Transmembrane helix</keyword>
<keyword evidence="9 14" id="KW-0560">Oxidoreductase</keyword>
<dbReference type="GO" id="GO:0005506">
    <property type="term" value="F:iron ion binding"/>
    <property type="evidence" value="ECO:0007669"/>
    <property type="project" value="InterPro"/>
</dbReference>
<accession>A0A9N9WQ60</accession>
<dbReference type="PANTHER" id="PTHR24292">
    <property type="entry name" value="CYTOCHROME P450"/>
    <property type="match status" value="1"/>
</dbReference>
<evidence type="ECO:0000256" key="12">
    <source>
        <dbReference type="ARBA" id="ARBA00023136"/>
    </source>
</evidence>
<keyword evidence="7" id="KW-0256">Endoplasmic reticulum</keyword>
<evidence type="ECO:0000256" key="1">
    <source>
        <dbReference type="ARBA" id="ARBA00001971"/>
    </source>
</evidence>
<comment type="similarity">
    <text evidence="4 14">Belongs to the cytochrome P450 family.</text>
</comment>
<name>A0A9N9WQ60_9DIPT</name>
<dbReference type="InterPro" id="IPR001128">
    <property type="entry name" value="Cyt_P450"/>
</dbReference>
<gene>
    <name evidence="16" type="ORF">CHIRRI_LOCUS4895</name>
</gene>
<keyword evidence="5 13" id="KW-0349">Heme</keyword>
<dbReference type="PRINTS" id="PR00385">
    <property type="entry name" value="P450"/>
</dbReference>
<evidence type="ECO:0000256" key="5">
    <source>
        <dbReference type="ARBA" id="ARBA00022617"/>
    </source>
</evidence>
<evidence type="ECO:0000256" key="4">
    <source>
        <dbReference type="ARBA" id="ARBA00010617"/>
    </source>
</evidence>
<keyword evidence="17" id="KW-1185">Reference proteome</keyword>
<feature type="transmembrane region" description="Helical" evidence="15">
    <location>
        <begin position="6"/>
        <end position="25"/>
    </location>
</feature>
<dbReference type="Proteomes" id="UP001153620">
    <property type="component" value="Chromosome 2"/>
</dbReference>
<comment type="subcellular location">
    <subcellularLocation>
        <location evidence="3">Endoplasmic reticulum membrane</location>
        <topology evidence="3">Peripheral membrane protein</topology>
    </subcellularLocation>
    <subcellularLocation>
        <location evidence="2">Microsome membrane</location>
        <topology evidence="2">Peripheral membrane protein</topology>
    </subcellularLocation>
</comment>
<protein>
    <recommendedName>
        <fullName evidence="18">Cytochrome P450</fullName>
    </recommendedName>
</protein>
<dbReference type="Gene3D" id="1.10.630.10">
    <property type="entry name" value="Cytochrome P450"/>
    <property type="match status" value="1"/>
</dbReference>
<evidence type="ECO:0000256" key="7">
    <source>
        <dbReference type="ARBA" id="ARBA00022824"/>
    </source>
</evidence>
<evidence type="ECO:0000256" key="6">
    <source>
        <dbReference type="ARBA" id="ARBA00022723"/>
    </source>
</evidence>
<dbReference type="PROSITE" id="PS00086">
    <property type="entry name" value="CYTOCHROME_P450"/>
    <property type="match status" value="1"/>
</dbReference>
<evidence type="ECO:0000256" key="2">
    <source>
        <dbReference type="ARBA" id="ARBA00004174"/>
    </source>
</evidence>
<dbReference type="GO" id="GO:0020037">
    <property type="term" value="F:heme binding"/>
    <property type="evidence" value="ECO:0007669"/>
    <property type="project" value="InterPro"/>
</dbReference>
<keyword evidence="10 13" id="KW-0408">Iron</keyword>
<dbReference type="GO" id="GO:0016705">
    <property type="term" value="F:oxidoreductase activity, acting on paired donors, with incorporation or reduction of molecular oxygen"/>
    <property type="evidence" value="ECO:0007669"/>
    <property type="project" value="InterPro"/>
</dbReference>
<keyword evidence="15" id="KW-0812">Transmembrane</keyword>
<sequence>MSVWITIAFVVAIIYFINQYFFSYWTKQGIPFKEPTFLLGEFWDILTLKRGLGDYFEQLYKKYKNNKIFGLYCSYRPTLLVNDPVLIQEVMIKDFTSFHDRGFPVDEENDPLSANLFELSGQRWRDLRVKLSPTFTSGKLKSMYPTIRDCAQVMENYLEKEVKSGNKVYDMRDLLARFTTNVISSVAFGIDNDCINDRDNIFRKIGLKIFESNYKSMFRNILSFFLPKLMLLFKIRSVDREVEDFIVSIVKQTIDHRENDKSYERKDFMQLMILLKNQGYISVDKDDKKDELNGHDHNDMKKLTFNEIAAQAFLFFIAGFETSSSTSNLCLLELCKNPKTQTKAQEEIDRVMKAANSKEVTYDMLGEMKYLECCIDEALRKYPIVPMLNRECTKDHTFTGTKHTIEKGTTLFIPVQGIQRDPDIYDNPMEFRPERFLDSPTGNGNSKGLFYMPFGDGPRNCIGARMGKLQTKLALAVILSKFSFELVDKSLMDKEFEADPAQFITTPKEPIMLKVEARV</sequence>
<dbReference type="InterPro" id="IPR017972">
    <property type="entry name" value="Cyt_P450_CS"/>
</dbReference>
<evidence type="ECO:0000256" key="10">
    <source>
        <dbReference type="ARBA" id="ARBA00023004"/>
    </source>
</evidence>
<evidence type="ECO:0000256" key="14">
    <source>
        <dbReference type="RuleBase" id="RU000461"/>
    </source>
</evidence>
<proteinExistence type="inferred from homology"/>
<dbReference type="SUPFAM" id="SSF48264">
    <property type="entry name" value="Cytochrome P450"/>
    <property type="match status" value="1"/>
</dbReference>
<keyword evidence="8" id="KW-0492">Microsome</keyword>
<evidence type="ECO:0000256" key="11">
    <source>
        <dbReference type="ARBA" id="ARBA00023033"/>
    </source>
</evidence>
<evidence type="ECO:0000313" key="17">
    <source>
        <dbReference type="Proteomes" id="UP001153620"/>
    </source>
</evidence>
<dbReference type="FunFam" id="1.10.630.10:FF:000042">
    <property type="entry name" value="Cytochrome P450"/>
    <property type="match status" value="1"/>
</dbReference>
<evidence type="ECO:0000256" key="8">
    <source>
        <dbReference type="ARBA" id="ARBA00022848"/>
    </source>
</evidence>
<dbReference type="InterPro" id="IPR002401">
    <property type="entry name" value="Cyt_P450_E_grp-I"/>
</dbReference>
<keyword evidence="11 14" id="KW-0503">Monooxygenase</keyword>
<comment type="cofactor">
    <cofactor evidence="1 13">
        <name>heme</name>
        <dbReference type="ChEBI" id="CHEBI:30413"/>
    </cofactor>
</comment>
<dbReference type="GO" id="GO:0004497">
    <property type="term" value="F:monooxygenase activity"/>
    <property type="evidence" value="ECO:0007669"/>
    <property type="project" value="UniProtKB-KW"/>
</dbReference>
<reference evidence="16" key="1">
    <citation type="submission" date="2022-01" db="EMBL/GenBank/DDBJ databases">
        <authorList>
            <person name="King R."/>
        </authorList>
    </citation>
    <scope>NUCLEOTIDE SEQUENCE</scope>
</reference>
<evidence type="ECO:0000313" key="16">
    <source>
        <dbReference type="EMBL" id="CAG9801978.1"/>
    </source>
</evidence>
<dbReference type="GO" id="GO:0005789">
    <property type="term" value="C:endoplasmic reticulum membrane"/>
    <property type="evidence" value="ECO:0007669"/>
    <property type="project" value="UniProtKB-SubCell"/>
</dbReference>
<dbReference type="Pfam" id="PF00067">
    <property type="entry name" value="p450"/>
    <property type="match status" value="1"/>
</dbReference>
<evidence type="ECO:0000256" key="13">
    <source>
        <dbReference type="PIRSR" id="PIRSR602401-1"/>
    </source>
</evidence>
<dbReference type="PRINTS" id="PR00463">
    <property type="entry name" value="EP450I"/>
</dbReference>